<dbReference type="EMBL" id="ABIC01000023">
    <property type="protein sequence ID" value="EDQ00261.1"/>
    <property type="molecule type" value="Genomic_DNA"/>
</dbReference>
<feature type="chain" id="PRO_5002733913" description="TPR domain protein" evidence="1">
    <location>
        <begin position="22"/>
        <end position="404"/>
    </location>
</feature>
<keyword evidence="3" id="KW-1185">Reference proteome</keyword>
<evidence type="ECO:0000313" key="3">
    <source>
        <dbReference type="Proteomes" id="UP000005839"/>
    </source>
</evidence>
<dbReference type="STRING" id="314608.KT99_07538"/>
<dbReference type="AlphaFoldDB" id="A9DCS2"/>
<reference evidence="2 3" key="1">
    <citation type="submission" date="2007-10" db="EMBL/GenBank/DDBJ databases">
        <authorList>
            <person name="Yayanos A."/>
            <person name="Ferriera S."/>
            <person name="Johnson J."/>
            <person name="Kravitz S."/>
            <person name="Halpern A."/>
            <person name="Remington K."/>
            <person name="Beeson K."/>
            <person name="Tran B."/>
            <person name="Rogers Y.-H."/>
            <person name="Friedman R."/>
            <person name="Venter J.C."/>
        </authorList>
    </citation>
    <scope>NUCLEOTIDE SEQUENCE [LARGE SCALE GENOMIC DNA]</scope>
    <source>
        <strain evidence="2 3">KT99</strain>
    </source>
</reference>
<keyword evidence="1" id="KW-0732">Signal</keyword>
<dbReference type="InterPro" id="IPR011990">
    <property type="entry name" value="TPR-like_helical_dom_sf"/>
</dbReference>
<dbReference type="SUPFAM" id="SSF48452">
    <property type="entry name" value="TPR-like"/>
    <property type="match status" value="1"/>
</dbReference>
<dbReference type="Gene3D" id="1.25.40.10">
    <property type="entry name" value="Tetratricopeptide repeat domain"/>
    <property type="match status" value="2"/>
</dbReference>
<organism evidence="2 3">
    <name type="scientific">Shewanella benthica KT99</name>
    <dbReference type="NCBI Taxonomy" id="314608"/>
    <lineage>
        <taxon>Bacteria</taxon>
        <taxon>Pseudomonadati</taxon>
        <taxon>Pseudomonadota</taxon>
        <taxon>Gammaproteobacteria</taxon>
        <taxon>Alteromonadales</taxon>
        <taxon>Shewanellaceae</taxon>
        <taxon>Shewanella</taxon>
    </lineage>
</organism>
<accession>A9DCS2</accession>
<dbReference type="RefSeq" id="WP_005500257.1">
    <property type="nucleotide sequence ID" value="NZ_ABIC01000023.1"/>
</dbReference>
<comment type="caution">
    <text evidence="2">The sequence shown here is derived from an EMBL/GenBank/DDBJ whole genome shotgun (WGS) entry which is preliminary data.</text>
</comment>
<sequence>MNKLILSILLALFLTSPSSYGQDLSRFESGQLNKARLLLENNHLDAALEVLSPLLEHQMPHPLVFQYGCRTLIDTGSQSEALSCWARGYKLYPQDTNLAINLANAQLQAEHYQAAINTLEPLDLSDNDRSFQSQAHYMQGYAYYQLSQYQAALDVLLVARVRPHWWPLISYSQLALEQWQNAKHSARQWLTLTPDNLTAWQVLAHSEMGLNNTMSAAVATDIANQLSTHLAKVNTSLLGNLKAYNFASLCTLQPVTLVFTQQDLACAQYAGLSGQYQKALNFMQQFTLDEQPEGLGVFDDYYLLKGQLFAALKQNYNARKTWLKVGLQGLPIGSAAEIKLARQRRNQQQGQALLLIGQNYWLAQQWPEAEAVYRRLEQTPGFETIAHAFGQRLDAFGVLEDKLR</sequence>
<evidence type="ECO:0000256" key="1">
    <source>
        <dbReference type="SAM" id="SignalP"/>
    </source>
</evidence>
<evidence type="ECO:0008006" key="4">
    <source>
        <dbReference type="Google" id="ProtNLM"/>
    </source>
</evidence>
<gene>
    <name evidence="2" type="ORF">KT99_07538</name>
</gene>
<protein>
    <recommendedName>
        <fullName evidence="4">TPR domain protein</fullName>
    </recommendedName>
</protein>
<feature type="signal peptide" evidence="1">
    <location>
        <begin position="1"/>
        <end position="21"/>
    </location>
</feature>
<proteinExistence type="predicted"/>
<name>A9DCS2_9GAMM</name>
<evidence type="ECO:0000313" key="2">
    <source>
        <dbReference type="EMBL" id="EDQ00261.1"/>
    </source>
</evidence>
<dbReference type="Proteomes" id="UP000005839">
    <property type="component" value="Unassembled WGS sequence"/>
</dbReference>